<dbReference type="Proteomes" id="UP000261540">
    <property type="component" value="Unplaced"/>
</dbReference>
<evidence type="ECO:0000313" key="9">
    <source>
        <dbReference type="Proteomes" id="UP000261540"/>
    </source>
</evidence>
<feature type="region of interest" description="Disordered" evidence="6">
    <location>
        <begin position="240"/>
        <end position="272"/>
    </location>
</feature>
<keyword evidence="3 5" id="KW-0863">Zinc-finger</keyword>
<proteinExistence type="predicted"/>
<dbReference type="PROSITE" id="PS00028">
    <property type="entry name" value="ZINC_FINGER_C2H2_1"/>
    <property type="match status" value="6"/>
</dbReference>
<feature type="domain" description="C2H2-type" evidence="7">
    <location>
        <begin position="187"/>
        <end position="215"/>
    </location>
</feature>
<feature type="domain" description="C2H2-type" evidence="7">
    <location>
        <begin position="426"/>
        <end position="453"/>
    </location>
</feature>
<dbReference type="GeneTree" id="ENSGT00940000167283"/>
<feature type="domain" description="C2H2-type" evidence="7">
    <location>
        <begin position="277"/>
        <end position="300"/>
    </location>
</feature>
<name>A0A3B3T1B7_9TELE</name>
<feature type="domain" description="C2H2-type" evidence="7">
    <location>
        <begin position="330"/>
        <end position="359"/>
    </location>
</feature>
<evidence type="ECO:0000256" key="6">
    <source>
        <dbReference type="SAM" id="MobiDB-lite"/>
    </source>
</evidence>
<feature type="region of interest" description="Disordered" evidence="6">
    <location>
        <begin position="116"/>
        <end position="137"/>
    </location>
</feature>
<dbReference type="AlphaFoldDB" id="A0A3B3T1B7"/>
<dbReference type="SUPFAM" id="SSF57667">
    <property type="entry name" value="beta-beta-alpha zinc fingers"/>
    <property type="match status" value="2"/>
</dbReference>
<dbReference type="Gene3D" id="3.30.160.60">
    <property type="entry name" value="Classic Zinc Finger"/>
    <property type="match status" value="3"/>
</dbReference>
<feature type="domain" description="C2H2-type" evidence="7">
    <location>
        <begin position="145"/>
        <end position="173"/>
    </location>
</feature>
<reference evidence="8" key="1">
    <citation type="submission" date="2025-08" db="UniProtKB">
        <authorList>
            <consortium name="Ensembl"/>
        </authorList>
    </citation>
    <scope>IDENTIFICATION</scope>
</reference>
<dbReference type="STRING" id="1676925.ENSPKIP00000036862"/>
<dbReference type="PROSITE" id="PS50157">
    <property type="entry name" value="ZINC_FINGER_C2H2_2"/>
    <property type="match status" value="7"/>
</dbReference>
<keyword evidence="4" id="KW-0862">Zinc</keyword>
<sequence>MAANRSCSACWVYVRPSRSKSSSDICWQKRFTMGHSESNSPMDSIPLLQHQQAGCHVPGNVSCPPVPSLSTLPTTPQAPLVTPAALPDVSHAPLATQSSMLSSSCAPPLVIPVTSQAPPISPQAPEHSTRSPPIASTPPTPARLYFCSLCCREFRSQVGLASHQRLSHPAEWKQALTTYWGQGGKKFPCPSCDKVFCHSPSLSQHKLRCHGQRETVGASPHPKGRVFPCRSCDMVFSQTSSLQLHRKEQHRRPVRTRDRGRASTSHPKRRRRKGGVYPCLYCSKVFGHHLTRRAHVRALHPQPHFHLERRSHKPQKSQEAAGQEVQGRMYRCPRCGQAYHNHSNLIRHRCEYVKVLQRAARRQEAGCRKGEHSKRPEGNVEGSGPDKEDNKVFPCPSCEEVFSQLSFLREHELMHQPSHGAGARVYHCEPCQRTFRTLQVFLEHCQIHLGPQNGVNGVE</sequence>
<evidence type="ECO:0000256" key="2">
    <source>
        <dbReference type="ARBA" id="ARBA00022737"/>
    </source>
</evidence>
<keyword evidence="9" id="KW-1185">Reference proteome</keyword>
<dbReference type="Ensembl" id="ENSPKIT00000017816.1">
    <property type="protein sequence ID" value="ENSPKIP00000036862.1"/>
    <property type="gene ID" value="ENSPKIG00000015271.1"/>
</dbReference>
<evidence type="ECO:0000313" key="8">
    <source>
        <dbReference type="Ensembl" id="ENSPKIP00000036862.1"/>
    </source>
</evidence>
<evidence type="ECO:0000256" key="4">
    <source>
        <dbReference type="ARBA" id="ARBA00022833"/>
    </source>
</evidence>
<feature type="domain" description="C2H2-type" evidence="7">
    <location>
        <begin position="227"/>
        <end position="250"/>
    </location>
</feature>
<dbReference type="SMART" id="SM00355">
    <property type="entry name" value="ZnF_C2H2"/>
    <property type="match status" value="7"/>
</dbReference>
<feature type="region of interest" description="Disordered" evidence="6">
    <location>
        <begin position="363"/>
        <end position="388"/>
    </location>
</feature>
<feature type="domain" description="C2H2-type" evidence="7">
    <location>
        <begin position="393"/>
        <end position="420"/>
    </location>
</feature>
<dbReference type="GO" id="GO:0008270">
    <property type="term" value="F:zinc ion binding"/>
    <property type="evidence" value="ECO:0007669"/>
    <property type="project" value="UniProtKB-KW"/>
</dbReference>
<evidence type="ECO:0000256" key="5">
    <source>
        <dbReference type="PROSITE-ProRule" id="PRU00042"/>
    </source>
</evidence>
<accession>A0A3B3T1B7</accession>
<evidence type="ECO:0000259" key="7">
    <source>
        <dbReference type="PROSITE" id="PS50157"/>
    </source>
</evidence>
<keyword evidence="2" id="KW-0677">Repeat</keyword>
<dbReference type="PANTHER" id="PTHR24379:SF121">
    <property type="entry name" value="C2H2-TYPE DOMAIN-CONTAINING PROTEIN"/>
    <property type="match status" value="1"/>
</dbReference>
<dbReference type="PANTHER" id="PTHR24379">
    <property type="entry name" value="KRAB AND ZINC FINGER DOMAIN-CONTAINING"/>
    <property type="match status" value="1"/>
</dbReference>
<protein>
    <recommendedName>
        <fullName evidence="7">C2H2-type domain-containing protein</fullName>
    </recommendedName>
</protein>
<reference evidence="8" key="2">
    <citation type="submission" date="2025-09" db="UniProtKB">
        <authorList>
            <consortium name="Ensembl"/>
        </authorList>
    </citation>
    <scope>IDENTIFICATION</scope>
</reference>
<organism evidence="8 9">
    <name type="scientific">Paramormyrops kingsleyae</name>
    <dbReference type="NCBI Taxonomy" id="1676925"/>
    <lineage>
        <taxon>Eukaryota</taxon>
        <taxon>Metazoa</taxon>
        <taxon>Chordata</taxon>
        <taxon>Craniata</taxon>
        <taxon>Vertebrata</taxon>
        <taxon>Euteleostomi</taxon>
        <taxon>Actinopterygii</taxon>
        <taxon>Neopterygii</taxon>
        <taxon>Teleostei</taxon>
        <taxon>Osteoglossocephala</taxon>
        <taxon>Osteoglossomorpha</taxon>
        <taxon>Osteoglossiformes</taxon>
        <taxon>Mormyridae</taxon>
        <taxon>Paramormyrops</taxon>
    </lineage>
</organism>
<evidence type="ECO:0000256" key="1">
    <source>
        <dbReference type="ARBA" id="ARBA00022723"/>
    </source>
</evidence>
<dbReference type="Pfam" id="PF00096">
    <property type="entry name" value="zf-C2H2"/>
    <property type="match status" value="3"/>
</dbReference>
<dbReference type="InterPro" id="IPR013087">
    <property type="entry name" value="Znf_C2H2_type"/>
</dbReference>
<dbReference type="InterPro" id="IPR036236">
    <property type="entry name" value="Znf_C2H2_sf"/>
</dbReference>
<keyword evidence="1" id="KW-0479">Metal-binding</keyword>
<evidence type="ECO:0000256" key="3">
    <source>
        <dbReference type="ARBA" id="ARBA00022771"/>
    </source>
</evidence>